<protein>
    <submittedName>
        <fullName evidence="4">Uncharacterized protein LOC111307104</fullName>
    </submittedName>
</protein>
<evidence type="ECO:0000256" key="1">
    <source>
        <dbReference type="SAM" id="SignalP"/>
    </source>
</evidence>
<gene>
    <name evidence="4" type="primary">LOC111307104</name>
</gene>
<keyword evidence="3" id="KW-1185">Reference proteome</keyword>
<sequence>MAITNIFIAFLHLLLLALKAHSLPPSPPQKLGCVAELVAFTPCLPFVSTPPNNATNSVAPQCCEAFSSAFESGDGFCFCYILRQPLIFGFPLNKTRVASLSSFCMANNGNTSLDSLCSSGIHPVSGL</sequence>
<dbReference type="RefSeq" id="XP_022760875.1">
    <property type="nucleotide sequence ID" value="XM_022905140.1"/>
</dbReference>
<dbReference type="PANTHER" id="PTHR35747">
    <property type="entry name" value="BIFUNCTIONAL INHIBITOR/LIPID-TRANSFER PROTEIN/SEED STORAGE 2S ALBUMIN SUPERFAMILY PROTEIN"/>
    <property type="match status" value="1"/>
</dbReference>
<evidence type="ECO:0000313" key="4">
    <source>
        <dbReference type="RefSeq" id="XP_022760875.1"/>
    </source>
</evidence>
<accession>A0A6P6A7V5</accession>
<dbReference type="Pfam" id="PF14368">
    <property type="entry name" value="LTP_2"/>
    <property type="match status" value="1"/>
</dbReference>
<dbReference type="Proteomes" id="UP000515121">
    <property type="component" value="Unplaced"/>
</dbReference>
<dbReference type="AlphaFoldDB" id="A0A6P6A7V5"/>
<organism evidence="3 4">
    <name type="scientific">Durio zibethinus</name>
    <name type="common">Durian</name>
    <dbReference type="NCBI Taxonomy" id="66656"/>
    <lineage>
        <taxon>Eukaryota</taxon>
        <taxon>Viridiplantae</taxon>
        <taxon>Streptophyta</taxon>
        <taxon>Embryophyta</taxon>
        <taxon>Tracheophyta</taxon>
        <taxon>Spermatophyta</taxon>
        <taxon>Magnoliopsida</taxon>
        <taxon>eudicotyledons</taxon>
        <taxon>Gunneridae</taxon>
        <taxon>Pentapetalae</taxon>
        <taxon>rosids</taxon>
        <taxon>malvids</taxon>
        <taxon>Malvales</taxon>
        <taxon>Malvaceae</taxon>
        <taxon>Helicteroideae</taxon>
        <taxon>Durio</taxon>
    </lineage>
</organism>
<dbReference type="OrthoDB" id="786778at2759"/>
<feature type="domain" description="Bifunctional inhibitor/plant lipid transfer protein/seed storage helical" evidence="2">
    <location>
        <begin position="17"/>
        <end position="108"/>
    </location>
</feature>
<reference evidence="4" key="1">
    <citation type="submission" date="2025-08" db="UniProtKB">
        <authorList>
            <consortium name="RefSeq"/>
        </authorList>
    </citation>
    <scope>IDENTIFICATION</scope>
    <source>
        <tissue evidence="4">Fruit stalk</tissue>
    </source>
</reference>
<name>A0A6P6A7V5_DURZI</name>
<dbReference type="PANTHER" id="PTHR35747:SF2">
    <property type="entry name" value="NON-SPECIFIC LIPID TRANSFER PROTEIN GPI-ANCHORED 25"/>
    <property type="match status" value="1"/>
</dbReference>
<feature type="signal peptide" evidence="1">
    <location>
        <begin position="1"/>
        <end position="22"/>
    </location>
</feature>
<feature type="chain" id="PRO_5028258947" evidence="1">
    <location>
        <begin position="23"/>
        <end position="127"/>
    </location>
</feature>
<dbReference type="GeneID" id="111307104"/>
<proteinExistence type="predicted"/>
<evidence type="ECO:0000313" key="3">
    <source>
        <dbReference type="Proteomes" id="UP000515121"/>
    </source>
</evidence>
<dbReference type="InterPro" id="IPR016140">
    <property type="entry name" value="Bifunc_inhib/LTP/seed_store"/>
</dbReference>
<dbReference type="InterPro" id="IPR053353">
    <property type="entry name" value="Plant_LTP_GPI-anchored"/>
</dbReference>
<dbReference type="InterPro" id="IPR036312">
    <property type="entry name" value="Bifun_inhib/LTP/seed_sf"/>
</dbReference>
<dbReference type="Gene3D" id="1.10.110.10">
    <property type="entry name" value="Plant lipid-transfer and hydrophobic proteins"/>
    <property type="match status" value="1"/>
</dbReference>
<evidence type="ECO:0000259" key="2">
    <source>
        <dbReference type="Pfam" id="PF14368"/>
    </source>
</evidence>
<keyword evidence="1" id="KW-0732">Signal</keyword>
<dbReference type="SUPFAM" id="SSF47699">
    <property type="entry name" value="Bifunctional inhibitor/lipid-transfer protein/seed storage 2S albumin"/>
    <property type="match status" value="1"/>
</dbReference>
<dbReference type="KEGG" id="dzi:111307104"/>